<evidence type="ECO:0000259" key="11">
    <source>
        <dbReference type="PROSITE" id="PS50983"/>
    </source>
</evidence>
<evidence type="ECO:0000256" key="5">
    <source>
        <dbReference type="ARBA" id="ARBA00023015"/>
    </source>
</evidence>
<evidence type="ECO:0000256" key="4">
    <source>
        <dbReference type="ARBA" id="ARBA00022729"/>
    </source>
</evidence>
<dbReference type="Proteomes" id="UP001596378">
    <property type="component" value="Unassembled WGS sequence"/>
</dbReference>
<dbReference type="InterPro" id="IPR002491">
    <property type="entry name" value="ABC_transptr_periplasmic_BD"/>
</dbReference>
<organism evidence="12 13">
    <name type="scientific">Cohnella cellulosilytica</name>
    <dbReference type="NCBI Taxonomy" id="986710"/>
    <lineage>
        <taxon>Bacteria</taxon>
        <taxon>Bacillati</taxon>
        <taxon>Bacillota</taxon>
        <taxon>Bacilli</taxon>
        <taxon>Bacillales</taxon>
        <taxon>Paenibacillaceae</taxon>
        <taxon>Cohnella</taxon>
    </lineage>
</organism>
<dbReference type="Gene3D" id="3.40.50.1980">
    <property type="entry name" value="Nitrogenase molybdenum iron protein domain"/>
    <property type="match status" value="2"/>
</dbReference>
<dbReference type="InterPro" id="IPR018062">
    <property type="entry name" value="HTH_AraC-typ_CS"/>
</dbReference>
<dbReference type="Pfam" id="PF01497">
    <property type="entry name" value="Peripla_BP_2"/>
    <property type="match status" value="1"/>
</dbReference>
<dbReference type="RefSeq" id="WP_378046506.1">
    <property type="nucleotide sequence ID" value="NZ_JBHMDN010000011.1"/>
</dbReference>
<keyword evidence="8" id="KW-0175">Coiled coil</keyword>
<dbReference type="PROSITE" id="PS50983">
    <property type="entry name" value="FE_B12_PBP"/>
    <property type="match status" value="1"/>
</dbReference>
<evidence type="ECO:0000313" key="13">
    <source>
        <dbReference type="Proteomes" id="UP001596378"/>
    </source>
</evidence>
<feature type="coiled-coil region" evidence="8">
    <location>
        <begin position="494"/>
        <end position="521"/>
    </location>
</feature>
<gene>
    <name evidence="12" type="ORF">ACFQMJ_25780</name>
</gene>
<keyword evidence="6" id="KW-0238">DNA-binding</keyword>
<evidence type="ECO:0000256" key="6">
    <source>
        <dbReference type="ARBA" id="ARBA00023125"/>
    </source>
</evidence>
<dbReference type="PROSITE" id="PS00041">
    <property type="entry name" value="HTH_ARAC_FAMILY_1"/>
    <property type="match status" value="1"/>
</dbReference>
<evidence type="ECO:0000313" key="12">
    <source>
        <dbReference type="EMBL" id="MFC7151962.1"/>
    </source>
</evidence>
<evidence type="ECO:0000256" key="9">
    <source>
        <dbReference type="SAM" id="MobiDB-lite"/>
    </source>
</evidence>
<dbReference type="InterPro" id="IPR009057">
    <property type="entry name" value="Homeodomain-like_sf"/>
</dbReference>
<evidence type="ECO:0000256" key="7">
    <source>
        <dbReference type="ARBA" id="ARBA00023163"/>
    </source>
</evidence>
<keyword evidence="3" id="KW-0813">Transport</keyword>
<evidence type="ECO:0000256" key="3">
    <source>
        <dbReference type="ARBA" id="ARBA00022448"/>
    </source>
</evidence>
<dbReference type="SMART" id="SM00342">
    <property type="entry name" value="HTH_ARAC"/>
    <property type="match status" value="1"/>
</dbReference>
<feature type="region of interest" description="Disordered" evidence="9">
    <location>
        <begin position="352"/>
        <end position="386"/>
    </location>
</feature>
<comment type="subcellular location">
    <subcellularLocation>
        <location evidence="1">Cell envelope</location>
    </subcellularLocation>
</comment>
<dbReference type="InterPro" id="IPR051313">
    <property type="entry name" value="Bact_iron-sidero_bind"/>
</dbReference>
<keyword evidence="4" id="KW-0732">Signal</keyword>
<accession>A0ABW2FKE8</accession>
<evidence type="ECO:0000256" key="8">
    <source>
        <dbReference type="SAM" id="Coils"/>
    </source>
</evidence>
<dbReference type="SUPFAM" id="SSF46689">
    <property type="entry name" value="Homeodomain-like"/>
    <property type="match status" value="2"/>
</dbReference>
<name>A0ABW2FKE8_9BACL</name>
<feature type="domain" description="HTH araC/xylS-type" evidence="10">
    <location>
        <begin position="188"/>
        <end position="286"/>
    </location>
</feature>
<keyword evidence="13" id="KW-1185">Reference proteome</keyword>
<evidence type="ECO:0000256" key="1">
    <source>
        <dbReference type="ARBA" id="ARBA00004196"/>
    </source>
</evidence>
<dbReference type="EMBL" id="JBHTAI010000019">
    <property type="protein sequence ID" value="MFC7151962.1"/>
    <property type="molecule type" value="Genomic_DNA"/>
</dbReference>
<dbReference type="PANTHER" id="PTHR30532:SF29">
    <property type="entry name" value="FE(3+) DICITRATE-BINDING PERIPLASMIC PROTEIN"/>
    <property type="match status" value="1"/>
</dbReference>
<dbReference type="SUPFAM" id="SSF53807">
    <property type="entry name" value="Helical backbone' metal receptor"/>
    <property type="match status" value="1"/>
</dbReference>
<dbReference type="PROSITE" id="PS01124">
    <property type="entry name" value="HTH_ARAC_FAMILY_2"/>
    <property type="match status" value="1"/>
</dbReference>
<dbReference type="InterPro" id="IPR018060">
    <property type="entry name" value="HTH_AraC"/>
</dbReference>
<keyword evidence="5" id="KW-0805">Transcription regulation</keyword>
<proteinExistence type="inferred from homology"/>
<dbReference type="Gene3D" id="1.10.10.60">
    <property type="entry name" value="Homeodomain-like"/>
    <property type="match status" value="1"/>
</dbReference>
<dbReference type="PANTHER" id="PTHR30532">
    <property type="entry name" value="IRON III DICITRATE-BINDING PERIPLASMIC PROTEIN"/>
    <property type="match status" value="1"/>
</dbReference>
<comment type="caution">
    <text evidence="12">The sequence shown here is derived from an EMBL/GenBank/DDBJ whole genome shotgun (WGS) entry which is preliminary data.</text>
</comment>
<reference evidence="13" key="1">
    <citation type="journal article" date="2019" name="Int. J. Syst. Evol. Microbiol.">
        <title>The Global Catalogue of Microorganisms (GCM) 10K type strain sequencing project: providing services to taxonomists for standard genome sequencing and annotation.</title>
        <authorList>
            <consortium name="The Broad Institute Genomics Platform"/>
            <consortium name="The Broad Institute Genome Sequencing Center for Infectious Disease"/>
            <person name="Wu L."/>
            <person name="Ma J."/>
        </authorList>
    </citation>
    <scope>NUCLEOTIDE SEQUENCE [LARGE SCALE GENOMIC DNA]</scope>
    <source>
        <strain evidence="13">KCTC 12907</strain>
    </source>
</reference>
<keyword evidence="7" id="KW-0804">Transcription</keyword>
<sequence length="657" mass="73272">MIGLSAAQPWTPDEWEAALTVWENASIAVLDIRHRLIEPGDAIRDYSLPAHALIVALNGPCSVSLGHDAYLMERFAVLHAPKGVPLTIEPMEGWLDFYLILYKATLNSACLPENRPFEGYKPLQRPCAINVANPLYYIRCCSSMHDRWQRPHARRKLHALTGFYQLVREIGLDLEQDRLAALPPDYVRMTQSYMEQNYDLPLTVQGLAEALGISASQLNRLFKQRCGAGPQEYLKEVRLQAARQYLQLYPVSLKEVAHATGICDEFYLSRLIRSRFGMTAEQLRKKSTNGMHDFFMEQTDQAPYTVTRFDNENHFHNRGETIMLKKLQHKMLLTAAVSFMLVSSACGSANNAGSADNAAQASPTAAGASHSPSAAASETPAANATRTVNTEMGEVEIPLDPKRIIVPFVQGDLMALGIKPVGTSFNDDAVFEEEMGDTSIGIPWDLDLEAVMALEPDLIIYANAEEYEKLKLIAPTVIISDLYSMESLQRLQLLGDLVNRKDKAEELVKQFKEKVADSKAKLEQAGLLENTVSLFEWKEAGAVTVFGNKYGRGGELLYSYLGMKAPQRVQEEIIDHPDDPRLLVLSMEVVAEYQGDFIFSDELVVNLEGNPVWESLAAVKEGRLIQTSSGMFWFNDILSMNAQLDFITTRLLEAAGR</sequence>
<evidence type="ECO:0000259" key="10">
    <source>
        <dbReference type="PROSITE" id="PS01124"/>
    </source>
</evidence>
<dbReference type="Pfam" id="PF12833">
    <property type="entry name" value="HTH_18"/>
    <property type="match status" value="1"/>
</dbReference>
<comment type="similarity">
    <text evidence="2">Belongs to the bacterial solute-binding protein 8 family.</text>
</comment>
<protein>
    <submittedName>
        <fullName evidence="12">ABC transporter substrate-binding protein</fullName>
    </submittedName>
</protein>
<evidence type="ECO:0000256" key="2">
    <source>
        <dbReference type="ARBA" id="ARBA00008814"/>
    </source>
</evidence>
<feature type="domain" description="Fe/B12 periplasmic-binding" evidence="11">
    <location>
        <begin position="401"/>
        <end position="655"/>
    </location>
</feature>
<feature type="compositionally biased region" description="Low complexity" evidence="9">
    <location>
        <begin position="352"/>
        <end position="385"/>
    </location>
</feature>